<name>A0A1F6BEH7_9BACT</name>
<comment type="caution">
    <text evidence="2">The sequence shown here is derived from an EMBL/GenBank/DDBJ whole genome shotgun (WGS) entry which is preliminary data.</text>
</comment>
<dbReference type="STRING" id="1798401.A2363_01760"/>
<proteinExistence type="predicted"/>
<evidence type="ECO:0000313" key="3">
    <source>
        <dbReference type="Proteomes" id="UP000176186"/>
    </source>
</evidence>
<keyword evidence="1" id="KW-0812">Transmembrane</keyword>
<evidence type="ECO:0000313" key="2">
    <source>
        <dbReference type="EMBL" id="OGG34927.1"/>
    </source>
</evidence>
<evidence type="ECO:0008006" key="4">
    <source>
        <dbReference type="Google" id="ProtNLM"/>
    </source>
</evidence>
<feature type="transmembrane region" description="Helical" evidence="1">
    <location>
        <begin position="5"/>
        <end position="23"/>
    </location>
</feature>
<dbReference type="EMBL" id="MFKE01000019">
    <property type="protein sequence ID" value="OGG34927.1"/>
    <property type="molecule type" value="Genomic_DNA"/>
</dbReference>
<feature type="transmembrane region" description="Helical" evidence="1">
    <location>
        <begin position="70"/>
        <end position="89"/>
    </location>
</feature>
<dbReference type="InterPro" id="IPR018687">
    <property type="entry name" value="DUF2177_membr"/>
</dbReference>
<keyword evidence="1" id="KW-1133">Transmembrane helix</keyword>
<dbReference type="AlphaFoldDB" id="A0A1F6BEH7"/>
<dbReference type="Proteomes" id="UP000176186">
    <property type="component" value="Unassembled WGS sequence"/>
</dbReference>
<accession>A0A1F6BEH7</accession>
<sequence>MFIKLYMIALSVFFAIDMVWLGLVAKNFYSKQIGFLMKTDVNWLAAVLFYLLFIVGVVVFVIMPAVGQKSWVHALGYGALFGLITYATYDLTNLATVKNWPLAVTVVDLIWGMTLASSVSVITYFIANKLRL</sequence>
<gene>
    <name evidence="2" type="ORF">A2363_01760</name>
</gene>
<feature type="transmembrane region" description="Helical" evidence="1">
    <location>
        <begin position="109"/>
        <end position="127"/>
    </location>
</feature>
<feature type="transmembrane region" description="Helical" evidence="1">
    <location>
        <begin position="43"/>
        <end position="63"/>
    </location>
</feature>
<protein>
    <recommendedName>
        <fullName evidence="4">DUF2177 domain-containing protein</fullName>
    </recommendedName>
</protein>
<keyword evidence="1" id="KW-0472">Membrane</keyword>
<dbReference type="Pfam" id="PF09945">
    <property type="entry name" value="DUF2177"/>
    <property type="match status" value="1"/>
</dbReference>
<evidence type="ECO:0000256" key="1">
    <source>
        <dbReference type="SAM" id="Phobius"/>
    </source>
</evidence>
<reference evidence="2 3" key="1">
    <citation type="journal article" date="2016" name="Nat. Commun.">
        <title>Thousands of microbial genomes shed light on interconnected biogeochemical processes in an aquifer system.</title>
        <authorList>
            <person name="Anantharaman K."/>
            <person name="Brown C.T."/>
            <person name="Hug L.A."/>
            <person name="Sharon I."/>
            <person name="Castelle C.J."/>
            <person name="Probst A.J."/>
            <person name="Thomas B.C."/>
            <person name="Singh A."/>
            <person name="Wilkins M.J."/>
            <person name="Karaoz U."/>
            <person name="Brodie E.L."/>
            <person name="Williams K.H."/>
            <person name="Hubbard S.S."/>
            <person name="Banfield J.F."/>
        </authorList>
    </citation>
    <scope>NUCLEOTIDE SEQUENCE [LARGE SCALE GENOMIC DNA]</scope>
</reference>
<organism evidence="2 3">
    <name type="scientific">Candidatus Gottesmanbacteria bacterium RIFOXYB1_FULL_47_11</name>
    <dbReference type="NCBI Taxonomy" id="1798401"/>
    <lineage>
        <taxon>Bacteria</taxon>
        <taxon>Candidatus Gottesmaniibacteriota</taxon>
    </lineage>
</organism>